<evidence type="ECO:0000313" key="2">
    <source>
        <dbReference type="EMBL" id="ABG25560.1"/>
    </source>
</evidence>
<name>Q14WA5_9VIRU</name>
<dbReference type="RefSeq" id="YP_656509.1">
    <property type="nucleotide sequence ID" value="NC_008210.1"/>
</dbReference>
<dbReference type="Proteomes" id="UP000120576">
    <property type="component" value="Genome"/>
</dbReference>
<proteinExistence type="predicted"/>
<feature type="domain" description="Ig-like" evidence="1">
    <location>
        <begin position="151"/>
        <end position="252"/>
    </location>
</feature>
<dbReference type="InterPro" id="IPR007110">
    <property type="entry name" value="Ig-like_dom"/>
</dbReference>
<sequence length="351" mass="40097">MLHILTIAALLSGCLAAQHMPVRILELVKRNGRNQLTVFLGTRVALYIDDRTVVFIGVNDGDANQEQTADMTKVFYKHMDRSVEMVKKAPRDHMYLVRVTVCKPHGLPESQYVTYIDMERPKRRFSKLCGAPLQVLKDSCQAVYRNLNTTPPAVPIPWIVTPTVEQEIVASVYPYYLLICKAFSFYPQDISMRWLVHNKPAFAGLQLEANSVPHVFNLKGYYYDRFIYLFVNGKHRYTTSCQITHTNHTTVHHFRDVPVTGNRKCMVSKGAKKSYNEAQMDAYMMTTDVKTLGCGGTIDCGVANKNGYSCKKGDALDDEYTTKEHRRLIEYHKLRQALLLLSRRRTKCSAV</sequence>
<dbReference type="PROSITE" id="PS50835">
    <property type="entry name" value="IG_LIKE"/>
    <property type="match status" value="1"/>
</dbReference>
<dbReference type="GeneID" id="5179371"/>
<evidence type="ECO:0000313" key="3">
    <source>
        <dbReference type="Proteomes" id="UP000120576"/>
    </source>
</evidence>
<accession>Q14WA5</accession>
<dbReference type="KEGG" id="vg:5179371"/>
<dbReference type="InterPro" id="IPR013783">
    <property type="entry name" value="Ig-like_fold"/>
</dbReference>
<reference evidence="2 3" key="1">
    <citation type="journal article" date="2006" name="J. Gen. Virol.">
        <title>Genome sequences of two frog herpesviruses.</title>
        <authorList>
            <person name="Davison A.J."/>
            <person name="Cunningham C."/>
            <person name="Sauerbier W."/>
            <person name="McKinnell R.G."/>
        </authorList>
    </citation>
    <scope>NUCLEOTIDE SEQUENCE [LARGE SCALE GENOMIC DNA]</scope>
    <source>
        <strain evidence="2">ATCC VR-568</strain>
    </source>
</reference>
<dbReference type="Gene3D" id="2.60.40.10">
    <property type="entry name" value="Immunoglobulins"/>
    <property type="match status" value="1"/>
</dbReference>
<organism evidence="2 3">
    <name type="scientific">Ranid herpesvirus 2</name>
    <dbReference type="NCBI Taxonomy" id="389214"/>
    <lineage>
        <taxon>Viruses</taxon>
        <taxon>Duplodnaviria</taxon>
        <taxon>Heunggongvirae</taxon>
        <taxon>Peploviricota</taxon>
        <taxon>Herviviricetes</taxon>
        <taxon>Herpesvirales</taxon>
        <taxon>Alloherpesviridae</taxon>
        <taxon>Batravirus</taxon>
        <taxon>Batravirus ranidallo2</taxon>
    </lineage>
</organism>
<dbReference type="SUPFAM" id="SSF48726">
    <property type="entry name" value="Immunoglobulin"/>
    <property type="match status" value="1"/>
</dbReference>
<dbReference type="InterPro" id="IPR036179">
    <property type="entry name" value="Ig-like_dom_sf"/>
</dbReference>
<keyword evidence="3" id="KW-1185">Reference proteome</keyword>
<protein>
    <submittedName>
        <fullName evidence="2">ORF1</fullName>
    </submittedName>
</protein>
<dbReference type="EMBL" id="DQ665652">
    <property type="protein sequence ID" value="ABG25560.1"/>
    <property type="molecule type" value="Genomic_DNA"/>
</dbReference>
<evidence type="ECO:0000259" key="1">
    <source>
        <dbReference type="PROSITE" id="PS50835"/>
    </source>
</evidence>